<comment type="caution">
    <text evidence="2">The sequence shown here is derived from an EMBL/GenBank/DDBJ whole genome shotgun (WGS) entry which is preliminary data.</text>
</comment>
<evidence type="ECO:0000256" key="1">
    <source>
        <dbReference type="SAM" id="SignalP"/>
    </source>
</evidence>
<reference evidence="2" key="1">
    <citation type="submission" date="2023-06" db="EMBL/GenBank/DDBJ databases">
        <title>Genomic Diversity of Vibrio spp. and Metagenomic Analysis of Pathogens in Florida Gulf Coastal Waters Following Hurricane Ian.</title>
        <authorList>
            <person name="Brumfield K.D."/>
        </authorList>
    </citation>
    <scope>NUCLEOTIDE SEQUENCE</scope>
    <source>
        <strain evidence="2">WBS2B-138</strain>
    </source>
</reference>
<protein>
    <submittedName>
        <fullName evidence="2">Uncharacterized protein</fullName>
    </submittedName>
</protein>
<gene>
    <name evidence="2" type="ORF">QX249_09725</name>
</gene>
<organism evidence="2 3">
    <name type="scientific">Vibrio parahaemolyticus</name>
    <dbReference type="NCBI Taxonomy" id="670"/>
    <lineage>
        <taxon>Bacteria</taxon>
        <taxon>Pseudomonadati</taxon>
        <taxon>Pseudomonadota</taxon>
        <taxon>Gammaproteobacteria</taxon>
        <taxon>Vibrionales</taxon>
        <taxon>Vibrionaceae</taxon>
        <taxon>Vibrio</taxon>
    </lineage>
</organism>
<keyword evidence="1" id="KW-0732">Signal</keyword>
<dbReference type="AlphaFoldDB" id="A0AAW8Q0Y8"/>
<dbReference type="EMBL" id="JAUHGG010000003">
    <property type="protein sequence ID" value="MDS1820935.1"/>
    <property type="molecule type" value="Genomic_DNA"/>
</dbReference>
<evidence type="ECO:0000313" key="2">
    <source>
        <dbReference type="EMBL" id="MDS1820935.1"/>
    </source>
</evidence>
<proteinExistence type="predicted"/>
<sequence>MNKFIFLAPLSVVVLSSGAFAQEGLAVNGELTSKDIDLLNGQEHYWKKVSGIETAKNQAIQLQIANKNLQKSAGIHPSGSSSEDAYDEINTLQEFLNLSLKKQEVLKPEEAGEQAQIISANTSMLPHNIEIAGTVDSRGNAIQNQPQSKSKETDISAIQKEQQKFFEQMAEFLNSKISDMESKLNNGGYPPSQTENNVPNELGEEQVEPTMSGEDGVKFDYQSYESPFYKPSGKIKKVTPSGVEVVLAYDWKDYDEDTVFASTVISEGDAEAVFYPMVRHIHKYKVVEFSTSRIKLISENDEEIEITR</sequence>
<feature type="signal peptide" evidence="1">
    <location>
        <begin position="1"/>
        <end position="21"/>
    </location>
</feature>
<name>A0AAW8Q0Y8_VIBPH</name>
<evidence type="ECO:0000313" key="3">
    <source>
        <dbReference type="Proteomes" id="UP001253193"/>
    </source>
</evidence>
<feature type="chain" id="PRO_5043880447" evidence="1">
    <location>
        <begin position="22"/>
        <end position="308"/>
    </location>
</feature>
<dbReference type="RefSeq" id="WP_311019719.1">
    <property type="nucleotide sequence ID" value="NZ_JAUHGG010000003.1"/>
</dbReference>
<dbReference type="Proteomes" id="UP001253193">
    <property type="component" value="Unassembled WGS sequence"/>
</dbReference>
<accession>A0AAW8Q0Y8</accession>